<accession>A0ACB6RX88</accession>
<gene>
    <name evidence="1" type="ORF">BU25DRAFT_343179</name>
</gene>
<evidence type="ECO:0000313" key="1">
    <source>
        <dbReference type="EMBL" id="KAF2626661.1"/>
    </source>
</evidence>
<reference evidence="1" key="1">
    <citation type="journal article" date="2020" name="Stud. Mycol.">
        <title>101 Dothideomycetes genomes: a test case for predicting lifestyles and emergence of pathogens.</title>
        <authorList>
            <person name="Haridas S."/>
            <person name="Albert R."/>
            <person name="Binder M."/>
            <person name="Bloem J."/>
            <person name="Labutti K."/>
            <person name="Salamov A."/>
            <person name="Andreopoulos B."/>
            <person name="Baker S."/>
            <person name="Barry K."/>
            <person name="Bills G."/>
            <person name="Bluhm B."/>
            <person name="Cannon C."/>
            <person name="Castanera R."/>
            <person name="Culley D."/>
            <person name="Daum C."/>
            <person name="Ezra D."/>
            <person name="Gonzalez J."/>
            <person name="Henrissat B."/>
            <person name="Kuo A."/>
            <person name="Liang C."/>
            <person name="Lipzen A."/>
            <person name="Lutzoni F."/>
            <person name="Magnuson J."/>
            <person name="Mondo S."/>
            <person name="Nolan M."/>
            <person name="Ohm R."/>
            <person name="Pangilinan J."/>
            <person name="Park H.-J."/>
            <person name="Ramirez L."/>
            <person name="Alfaro M."/>
            <person name="Sun H."/>
            <person name="Tritt A."/>
            <person name="Yoshinaga Y."/>
            <person name="Zwiers L.-H."/>
            <person name="Turgeon B."/>
            <person name="Goodwin S."/>
            <person name="Spatafora J."/>
            <person name="Crous P."/>
            <person name="Grigoriev I."/>
        </authorList>
    </citation>
    <scope>NUCLEOTIDE SEQUENCE</scope>
    <source>
        <strain evidence="1">CBS 525.71</strain>
    </source>
</reference>
<dbReference type="Proteomes" id="UP000799754">
    <property type="component" value="Unassembled WGS sequence"/>
</dbReference>
<proteinExistence type="predicted"/>
<name>A0ACB6RX88_9PLEO</name>
<evidence type="ECO:0000313" key="2">
    <source>
        <dbReference type="Proteomes" id="UP000799754"/>
    </source>
</evidence>
<comment type="caution">
    <text evidence="1">The sequence shown here is derived from an EMBL/GenBank/DDBJ whole genome shotgun (WGS) entry which is preliminary data.</text>
</comment>
<sequence>NHDELLPCNFVVIDITASPEYIALAYVWGDATDRDSILVDGQVIRVTRNLRDALEKFRRTPAWLWVDALCINQQIVSEKSVKVSMMSKVYLKASCVAVWLGRDANGDADAIFEDTKVTVEFTTRVDKASLERFLQLPYWSRTWVLQEVGLANEAVILWGNQVWQ</sequence>
<feature type="non-terminal residue" evidence="1">
    <location>
        <position position="1"/>
    </location>
</feature>
<keyword evidence="2" id="KW-1185">Reference proteome</keyword>
<protein>
    <submittedName>
        <fullName evidence="1">HET-domain-containing protein</fullName>
    </submittedName>
</protein>
<organism evidence="1 2">
    <name type="scientific">Macroventuria anomochaeta</name>
    <dbReference type="NCBI Taxonomy" id="301207"/>
    <lineage>
        <taxon>Eukaryota</taxon>
        <taxon>Fungi</taxon>
        <taxon>Dikarya</taxon>
        <taxon>Ascomycota</taxon>
        <taxon>Pezizomycotina</taxon>
        <taxon>Dothideomycetes</taxon>
        <taxon>Pleosporomycetidae</taxon>
        <taxon>Pleosporales</taxon>
        <taxon>Pleosporineae</taxon>
        <taxon>Didymellaceae</taxon>
        <taxon>Macroventuria</taxon>
    </lineage>
</organism>
<dbReference type="EMBL" id="MU006720">
    <property type="protein sequence ID" value="KAF2626661.1"/>
    <property type="molecule type" value="Genomic_DNA"/>
</dbReference>